<dbReference type="InterPro" id="IPR042521">
    <property type="entry name" value="DYRK"/>
</dbReference>
<dbReference type="GO" id="GO:0005524">
    <property type="term" value="F:ATP binding"/>
    <property type="evidence" value="ECO:0007669"/>
    <property type="project" value="UniProtKB-UniRule"/>
</dbReference>
<dbReference type="PROSITE" id="PS00108">
    <property type="entry name" value="PROTEIN_KINASE_ST"/>
    <property type="match status" value="1"/>
</dbReference>
<feature type="compositionally biased region" description="Basic and acidic residues" evidence="12">
    <location>
        <begin position="192"/>
        <end position="203"/>
    </location>
</feature>
<feature type="region of interest" description="Disordered" evidence="12">
    <location>
        <begin position="633"/>
        <end position="687"/>
    </location>
</feature>
<comment type="caution">
    <text evidence="14">The sequence shown here is derived from an EMBL/GenBank/DDBJ whole genome shotgun (WGS) entry which is preliminary data.</text>
</comment>
<dbReference type="FunFam" id="1.10.510.10:FF:000112">
    <property type="entry name" value="Putative dual specificity tyrosine-phosphorylation-regulated kinase 2"/>
    <property type="match status" value="1"/>
</dbReference>
<sequence length="707" mass="80428">MPKQQLGRSQTFYATSSLNNGSKVLGSKLEASEVNLNGMYGFAKTQLPSREFLVNGHLPMIHHNGSQNNLVGMNNNVVISKKRKNSRELGPSFGEDPFASSILSGAKMVPNMHKYSLNKNGYNYAIGLSKRNSFWPKDRFQNKPFGPATNASKWTNGQPIVSDIFSLKDINKQKTFILEKTMDSLNTGMQKQEPDIPKPKKETSILPVLKPQPVAMKNTDSPASSSNKSNSMSRDSGNGSSQLLKYPLAARDAIRAFGQKLSTHEQSEILNYGTEIWFLGLEARKVEASTSAQNNGYDDDHGGYMYVKYDHIGYRYEVLELLGKGSFGQVVRAIDHKMKKQVAIKIIRNKKRFHQQAGIEVKILQSLKNLDNYGQYNLVHLKEHFLFRNHLCIVFELLGTISKLIVVIQNPTARNNLYDVLKKNDFRGFTVSCIKKMTVQILSCLMLLNQEKIIHCDLKPENILLKSRSTGDVKVIDFGSSCYENQQMYTYIQSRFYRSPEVIMGIPYTMAIDMWSLGCILPELFTGYPIFPGENENEQLACIMEIIGMPPKSLLDRASRRRVFFDSKGNPRNLTNSRGKKRYPNSKMLEEAMKVNDSKFVDFVRMCLVWEPGMRLNPHSALNHPWLKREHLRQQQKQQNCTTVQPTGEQNNSQNSPCTKKSTDEETKEVTDIKNLPMARSKTRRRFYKDMEGKVANLDDDSEDDDS</sequence>
<evidence type="ECO:0000256" key="10">
    <source>
        <dbReference type="ARBA" id="ARBA00051680"/>
    </source>
</evidence>
<keyword evidence="6 14" id="KW-0418">Kinase</keyword>
<feature type="region of interest" description="Disordered" evidence="12">
    <location>
        <begin position="185"/>
        <end position="241"/>
    </location>
</feature>
<feature type="domain" description="Protein kinase" evidence="13">
    <location>
        <begin position="316"/>
        <end position="627"/>
    </location>
</feature>
<organism evidence="14 15">
    <name type="scientific">Cichlidogyrus casuarinus</name>
    <dbReference type="NCBI Taxonomy" id="1844966"/>
    <lineage>
        <taxon>Eukaryota</taxon>
        <taxon>Metazoa</taxon>
        <taxon>Spiralia</taxon>
        <taxon>Lophotrochozoa</taxon>
        <taxon>Platyhelminthes</taxon>
        <taxon>Monogenea</taxon>
        <taxon>Monopisthocotylea</taxon>
        <taxon>Dactylogyridea</taxon>
        <taxon>Ancyrocephalidae</taxon>
        <taxon>Cichlidogyrus</taxon>
    </lineage>
</organism>
<dbReference type="SMART" id="SM00220">
    <property type="entry name" value="S_TKc"/>
    <property type="match status" value="1"/>
</dbReference>
<comment type="catalytic activity">
    <reaction evidence="8">
        <text>L-seryl-[protein] + ATP = O-phospho-L-seryl-[protein] + ADP + H(+)</text>
        <dbReference type="Rhea" id="RHEA:17989"/>
        <dbReference type="Rhea" id="RHEA-COMP:9863"/>
        <dbReference type="Rhea" id="RHEA-COMP:11604"/>
        <dbReference type="ChEBI" id="CHEBI:15378"/>
        <dbReference type="ChEBI" id="CHEBI:29999"/>
        <dbReference type="ChEBI" id="CHEBI:30616"/>
        <dbReference type="ChEBI" id="CHEBI:83421"/>
        <dbReference type="ChEBI" id="CHEBI:456216"/>
        <dbReference type="EC" id="2.7.12.1"/>
    </reaction>
</comment>
<dbReference type="InterPro" id="IPR050494">
    <property type="entry name" value="Ser_Thr_dual-spec_kinase"/>
</dbReference>
<dbReference type="InterPro" id="IPR000719">
    <property type="entry name" value="Prot_kinase_dom"/>
</dbReference>
<dbReference type="AlphaFoldDB" id="A0ABD2QME2"/>
<dbReference type="SUPFAM" id="SSF56112">
    <property type="entry name" value="Protein kinase-like (PK-like)"/>
    <property type="match status" value="1"/>
</dbReference>
<name>A0ABD2QME2_9PLAT</name>
<comment type="similarity">
    <text evidence="1">Belongs to the protein kinase superfamily. CMGC Ser/Thr protein kinase family. MNB/DYRK subfamily.</text>
</comment>
<feature type="compositionally biased region" description="Basic and acidic residues" evidence="12">
    <location>
        <begin position="661"/>
        <end position="672"/>
    </location>
</feature>
<feature type="binding site" evidence="11">
    <location>
        <position position="345"/>
    </location>
    <ligand>
        <name>ATP</name>
        <dbReference type="ChEBI" id="CHEBI:30616"/>
    </ligand>
</feature>
<keyword evidence="3" id="KW-0723">Serine/threonine-protein kinase</keyword>
<dbReference type="PROSITE" id="PS00107">
    <property type="entry name" value="PROTEIN_KINASE_ATP"/>
    <property type="match status" value="1"/>
</dbReference>
<dbReference type="Pfam" id="PF00069">
    <property type="entry name" value="Pkinase"/>
    <property type="match status" value="1"/>
</dbReference>
<evidence type="ECO:0000256" key="7">
    <source>
        <dbReference type="ARBA" id="ARBA00022840"/>
    </source>
</evidence>
<reference evidence="14 15" key="1">
    <citation type="submission" date="2024-11" db="EMBL/GenBank/DDBJ databases">
        <title>Adaptive evolution of stress response genes in parasites aligns with host niche diversity.</title>
        <authorList>
            <person name="Hahn C."/>
            <person name="Resl P."/>
        </authorList>
    </citation>
    <scope>NUCLEOTIDE SEQUENCE [LARGE SCALE GENOMIC DNA]</scope>
    <source>
        <strain evidence="14">EGGRZ-B1_66</strain>
        <tissue evidence="14">Body</tissue>
    </source>
</reference>
<keyword evidence="5 11" id="KW-0547">Nucleotide-binding</keyword>
<accession>A0ABD2QME2</accession>
<dbReference type="GO" id="GO:0004712">
    <property type="term" value="F:protein serine/threonine/tyrosine kinase activity"/>
    <property type="evidence" value="ECO:0007669"/>
    <property type="project" value="UniProtKB-EC"/>
</dbReference>
<dbReference type="InterPro" id="IPR008271">
    <property type="entry name" value="Ser/Thr_kinase_AS"/>
</dbReference>
<dbReference type="PROSITE" id="PS50011">
    <property type="entry name" value="PROTEIN_KINASE_DOM"/>
    <property type="match status" value="1"/>
</dbReference>
<dbReference type="Gene3D" id="3.30.200.20">
    <property type="entry name" value="Phosphorylase Kinase, domain 1"/>
    <property type="match status" value="1"/>
</dbReference>
<dbReference type="PANTHER" id="PTHR24058:SF22">
    <property type="entry name" value="DUAL SPECIFICITY TYROSINE-PHOSPHORYLATION-REGULATED KINASE 4"/>
    <property type="match status" value="1"/>
</dbReference>
<evidence type="ECO:0000256" key="2">
    <source>
        <dbReference type="ARBA" id="ARBA00013203"/>
    </source>
</evidence>
<comment type="catalytic activity">
    <reaction evidence="10">
        <text>L-tyrosyl-[protein] + ATP = O-phospho-L-tyrosyl-[protein] + ADP + H(+)</text>
        <dbReference type="Rhea" id="RHEA:10596"/>
        <dbReference type="Rhea" id="RHEA-COMP:10136"/>
        <dbReference type="Rhea" id="RHEA-COMP:20101"/>
        <dbReference type="ChEBI" id="CHEBI:15378"/>
        <dbReference type="ChEBI" id="CHEBI:30616"/>
        <dbReference type="ChEBI" id="CHEBI:46858"/>
        <dbReference type="ChEBI" id="CHEBI:61978"/>
        <dbReference type="ChEBI" id="CHEBI:456216"/>
        <dbReference type="EC" id="2.7.12.1"/>
    </reaction>
</comment>
<evidence type="ECO:0000256" key="1">
    <source>
        <dbReference type="ARBA" id="ARBA00008867"/>
    </source>
</evidence>
<dbReference type="InterPro" id="IPR011009">
    <property type="entry name" value="Kinase-like_dom_sf"/>
</dbReference>
<dbReference type="InterPro" id="IPR017441">
    <property type="entry name" value="Protein_kinase_ATP_BS"/>
</dbReference>
<proteinExistence type="inferred from homology"/>
<evidence type="ECO:0000256" key="4">
    <source>
        <dbReference type="ARBA" id="ARBA00022679"/>
    </source>
</evidence>
<comment type="catalytic activity">
    <reaction evidence="9">
        <text>L-threonyl-[protein] + ATP = O-phospho-L-threonyl-[protein] + ADP + H(+)</text>
        <dbReference type="Rhea" id="RHEA:46608"/>
        <dbReference type="Rhea" id="RHEA-COMP:11060"/>
        <dbReference type="Rhea" id="RHEA-COMP:11605"/>
        <dbReference type="ChEBI" id="CHEBI:15378"/>
        <dbReference type="ChEBI" id="CHEBI:30013"/>
        <dbReference type="ChEBI" id="CHEBI:30616"/>
        <dbReference type="ChEBI" id="CHEBI:61977"/>
        <dbReference type="ChEBI" id="CHEBI:456216"/>
        <dbReference type="EC" id="2.7.12.1"/>
    </reaction>
</comment>
<dbReference type="EC" id="2.7.12.1" evidence="2"/>
<evidence type="ECO:0000256" key="5">
    <source>
        <dbReference type="ARBA" id="ARBA00022741"/>
    </source>
</evidence>
<dbReference type="Proteomes" id="UP001626550">
    <property type="component" value="Unassembled WGS sequence"/>
</dbReference>
<evidence type="ECO:0000256" key="12">
    <source>
        <dbReference type="SAM" id="MobiDB-lite"/>
    </source>
</evidence>
<keyword evidence="7 11" id="KW-0067">ATP-binding</keyword>
<evidence type="ECO:0000256" key="9">
    <source>
        <dbReference type="ARBA" id="ARBA00049308"/>
    </source>
</evidence>
<feature type="compositionally biased region" description="Low complexity" evidence="12">
    <location>
        <begin position="221"/>
        <end position="236"/>
    </location>
</feature>
<dbReference type="PANTHER" id="PTHR24058">
    <property type="entry name" value="DUAL SPECIFICITY PROTEIN KINASE"/>
    <property type="match status" value="1"/>
</dbReference>
<dbReference type="Gene3D" id="1.10.510.10">
    <property type="entry name" value="Transferase(Phosphotransferase) domain 1"/>
    <property type="match status" value="1"/>
</dbReference>
<evidence type="ECO:0000259" key="13">
    <source>
        <dbReference type="PROSITE" id="PS50011"/>
    </source>
</evidence>
<evidence type="ECO:0000256" key="3">
    <source>
        <dbReference type="ARBA" id="ARBA00022527"/>
    </source>
</evidence>
<gene>
    <name evidence="14" type="primary">DYRK4</name>
    <name evidence="14" type="ORF">Ciccas_001409</name>
</gene>
<feature type="compositionally biased region" description="Polar residues" evidence="12">
    <location>
        <begin position="640"/>
        <end position="660"/>
    </location>
</feature>
<dbReference type="Gene3D" id="3.30.10.30">
    <property type="entry name" value="DYRK"/>
    <property type="match status" value="1"/>
</dbReference>
<protein>
    <recommendedName>
        <fullName evidence="2">dual-specificity kinase</fullName>
        <ecNumber evidence="2">2.7.12.1</ecNumber>
    </recommendedName>
</protein>
<keyword evidence="15" id="KW-1185">Reference proteome</keyword>
<evidence type="ECO:0000256" key="11">
    <source>
        <dbReference type="PROSITE-ProRule" id="PRU10141"/>
    </source>
</evidence>
<dbReference type="EMBL" id="JBJKFK010000091">
    <property type="protein sequence ID" value="KAL3319901.1"/>
    <property type="molecule type" value="Genomic_DNA"/>
</dbReference>
<evidence type="ECO:0000313" key="14">
    <source>
        <dbReference type="EMBL" id="KAL3319901.1"/>
    </source>
</evidence>
<evidence type="ECO:0000256" key="6">
    <source>
        <dbReference type="ARBA" id="ARBA00022777"/>
    </source>
</evidence>
<evidence type="ECO:0000313" key="15">
    <source>
        <dbReference type="Proteomes" id="UP001626550"/>
    </source>
</evidence>
<keyword evidence="4" id="KW-0808">Transferase</keyword>
<dbReference type="GO" id="GO:0004674">
    <property type="term" value="F:protein serine/threonine kinase activity"/>
    <property type="evidence" value="ECO:0007669"/>
    <property type="project" value="UniProtKB-KW"/>
</dbReference>
<evidence type="ECO:0000256" key="8">
    <source>
        <dbReference type="ARBA" id="ARBA00049003"/>
    </source>
</evidence>